<keyword evidence="3" id="KW-1185">Reference proteome</keyword>
<evidence type="ECO:0000313" key="3">
    <source>
        <dbReference type="Proteomes" id="UP001221757"/>
    </source>
</evidence>
<dbReference type="AlphaFoldDB" id="A0AAD7GYY7"/>
<feature type="transmembrane region" description="Helical" evidence="1">
    <location>
        <begin position="13"/>
        <end position="43"/>
    </location>
</feature>
<comment type="caution">
    <text evidence="2">The sequence shown here is derived from an EMBL/GenBank/DDBJ whole genome shotgun (WGS) entry which is preliminary data.</text>
</comment>
<protein>
    <submittedName>
        <fullName evidence="2">Uncharacterized protein</fullName>
    </submittedName>
</protein>
<name>A0AAD7GYY7_MYCRO</name>
<dbReference type="EMBL" id="JARKIE010000004">
    <property type="protein sequence ID" value="KAJ7708228.1"/>
    <property type="molecule type" value="Genomic_DNA"/>
</dbReference>
<keyword evidence="1" id="KW-0472">Membrane</keyword>
<proteinExistence type="predicted"/>
<evidence type="ECO:0000313" key="2">
    <source>
        <dbReference type="EMBL" id="KAJ7708228.1"/>
    </source>
</evidence>
<reference evidence="2" key="1">
    <citation type="submission" date="2023-03" db="EMBL/GenBank/DDBJ databases">
        <title>Massive genome expansion in bonnet fungi (Mycena s.s.) driven by repeated elements and novel gene families across ecological guilds.</title>
        <authorList>
            <consortium name="Lawrence Berkeley National Laboratory"/>
            <person name="Harder C.B."/>
            <person name="Miyauchi S."/>
            <person name="Viragh M."/>
            <person name="Kuo A."/>
            <person name="Thoen E."/>
            <person name="Andreopoulos B."/>
            <person name="Lu D."/>
            <person name="Skrede I."/>
            <person name="Drula E."/>
            <person name="Henrissat B."/>
            <person name="Morin E."/>
            <person name="Kohler A."/>
            <person name="Barry K."/>
            <person name="LaButti K."/>
            <person name="Morin E."/>
            <person name="Salamov A."/>
            <person name="Lipzen A."/>
            <person name="Mereny Z."/>
            <person name="Hegedus B."/>
            <person name="Baldrian P."/>
            <person name="Stursova M."/>
            <person name="Weitz H."/>
            <person name="Taylor A."/>
            <person name="Grigoriev I.V."/>
            <person name="Nagy L.G."/>
            <person name="Martin F."/>
            <person name="Kauserud H."/>
        </authorList>
    </citation>
    <scope>NUCLEOTIDE SEQUENCE</scope>
    <source>
        <strain evidence="2">CBHHK067</strain>
    </source>
</reference>
<sequence length="178" mass="20071">MCDTAAYTLQSSILIWALSLIPSIILHYALLALVCAFSVIYAANYKRPSTRLSRLNIRITAAVDILARAKSQCPRDYLDLADEEAGLLQIQSCLLEALNTPWKTYLHKMWTIWHSLGKCERQVRKLQTSALLIIEAEHQRKLAEHITESMEVVNVVILSPSGCTLRAQQTVHSIRAEI</sequence>
<evidence type="ECO:0000256" key="1">
    <source>
        <dbReference type="SAM" id="Phobius"/>
    </source>
</evidence>
<accession>A0AAD7GYY7</accession>
<organism evidence="2 3">
    <name type="scientific">Mycena rosella</name>
    <name type="common">Pink bonnet</name>
    <name type="synonym">Agaricus rosellus</name>
    <dbReference type="NCBI Taxonomy" id="1033263"/>
    <lineage>
        <taxon>Eukaryota</taxon>
        <taxon>Fungi</taxon>
        <taxon>Dikarya</taxon>
        <taxon>Basidiomycota</taxon>
        <taxon>Agaricomycotina</taxon>
        <taxon>Agaricomycetes</taxon>
        <taxon>Agaricomycetidae</taxon>
        <taxon>Agaricales</taxon>
        <taxon>Marasmiineae</taxon>
        <taxon>Mycenaceae</taxon>
        <taxon>Mycena</taxon>
    </lineage>
</organism>
<dbReference type="Proteomes" id="UP001221757">
    <property type="component" value="Unassembled WGS sequence"/>
</dbReference>
<keyword evidence="1" id="KW-1133">Transmembrane helix</keyword>
<keyword evidence="1" id="KW-0812">Transmembrane</keyword>
<gene>
    <name evidence="2" type="ORF">B0H17DRAFT_1174361</name>
</gene>